<proteinExistence type="predicted"/>
<comment type="caution">
    <text evidence="1">The sequence shown here is derived from an EMBL/GenBank/DDBJ whole genome shotgun (WGS) entry which is preliminary data.</text>
</comment>
<accession>A0A370KH97</accession>
<dbReference type="Proteomes" id="UP000254939">
    <property type="component" value="Unassembled WGS sequence"/>
</dbReference>
<organism evidence="1 2">
    <name type="scientific">Rhizobium grahamii</name>
    <dbReference type="NCBI Taxonomy" id="1120045"/>
    <lineage>
        <taxon>Bacteria</taxon>
        <taxon>Pseudomonadati</taxon>
        <taxon>Pseudomonadota</taxon>
        <taxon>Alphaproteobacteria</taxon>
        <taxon>Hyphomicrobiales</taxon>
        <taxon>Rhizobiaceae</taxon>
        <taxon>Rhizobium/Agrobacterium group</taxon>
        <taxon>Rhizobium</taxon>
    </lineage>
</organism>
<evidence type="ECO:0000313" key="1">
    <source>
        <dbReference type="EMBL" id="RDJ04516.1"/>
    </source>
</evidence>
<sequence length="33" mass="3783">MIETDEGAAEVFNYIEAHIRDRLKKTGDQTDES</sequence>
<dbReference type="EMBL" id="NAAC01000038">
    <property type="protein sequence ID" value="RDJ04516.1"/>
    <property type="molecule type" value="Genomic_DNA"/>
</dbReference>
<reference evidence="1 2" key="1">
    <citation type="submission" date="2017-03" db="EMBL/GenBank/DDBJ databases">
        <title>Genome analysis of Rhizobial strains effectives or ineffectives for nitrogen fixation isolated from bean seeds.</title>
        <authorList>
            <person name="Peralta H."/>
            <person name="Aguilar-Vera A."/>
            <person name="Mora Y."/>
            <person name="Vargas-Lagunas C."/>
            <person name="Girard L."/>
            <person name="Mora J."/>
        </authorList>
    </citation>
    <scope>NUCLEOTIDE SEQUENCE [LARGE SCALE GENOMIC DNA]</scope>
    <source>
        <strain evidence="1 2">CCGM3</strain>
    </source>
</reference>
<protein>
    <submittedName>
        <fullName evidence="1">Uncharacterized protein</fullName>
    </submittedName>
</protein>
<name>A0A370KH97_9HYPH</name>
<evidence type="ECO:0000313" key="2">
    <source>
        <dbReference type="Proteomes" id="UP000254939"/>
    </source>
</evidence>
<dbReference type="AlphaFoldDB" id="A0A370KH97"/>
<gene>
    <name evidence="1" type="ORF">B5K06_27160</name>
</gene>